<dbReference type="EMBL" id="KJ433976">
    <property type="protein sequence ID" value="AHJ88518.1"/>
    <property type="molecule type" value="Genomic_DNA"/>
</dbReference>
<dbReference type="GeneID" id="18505882"/>
<evidence type="ECO:0008006" key="3">
    <source>
        <dbReference type="Google" id="ProtNLM"/>
    </source>
</evidence>
<dbReference type="KEGG" id="vg:18505882"/>
<proteinExistence type="predicted"/>
<keyword evidence="2" id="KW-1185">Reference proteome</keyword>
<name>W8EJW8_9CAUD</name>
<dbReference type="Proteomes" id="UP000203096">
    <property type="component" value="Segment"/>
</dbReference>
<evidence type="ECO:0000313" key="2">
    <source>
        <dbReference type="Proteomes" id="UP000203096"/>
    </source>
</evidence>
<protein>
    <recommendedName>
        <fullName evidence="3">Head-to-tail adaptor</fullName>
    </recommendedName>
</protein>
<sequence length="249" mass="26691">MSIHWPIDRVTDPLPDRPDPVTPEWVRAALERNGAETMATAIIHYLSGRQFGYETVTVRPCPSGVRTRARDSDATVTSYLVSWEGYGWVGVPCGCGPRCTVSGPRVVHLPGPAAEVVSVTVAGVDIPEVGYKLEGNALYRIGGNWPGQDMGKPLGEANTWAVTYLRGRPVPAGVGALTGLLAKEIETALHDDGECRLPRTVTTASRQGVTYRAYDPAVIYKSGKTGLPEVDLWLASVNPNALMAAPSVR</sequence>
<accession>W8EJW8</accession>
<reference evidence="1 2" key="1">
    <citation type="journal article" date="2014" name="Genome Announc.">
        <title>Complete genome sequences of nine mycobacteriophages.</title>
        <authorList>
            <person name="Franceschelli J.J."/>
            <person name="Suarez C.A."/>
            <person name="Teran L."/>
            <person name="Raya R.R."/>
            <person name="Morbidoni H.R."/>
        </authorList>
    </citation>
    <scope>NUCLEOTIDE SEQUENCE [LARGE SCALE GENOMIC DNA]</scope>
</reference>
<evidence type="ECO:0000313" key="1">
    <source>
        <dbReference type="EMBL" id="AHJ88518.1"/>
    </source>
</evidence>
<dbReference type="RefSeq" id="YP_009009218.1">
    <property type="nucleotide sequence ID" value="NC_023600.1"/>
</dbReference>
<gene>
    <name evidence="1" type="ORF">Jolie1_018</name>
</gene>
<organism evidence="1 2">
    <name type="scientific">Mycobacterium phage Julie1</name>
    <dbReference type="NCBI Taxonomy" id="1463812"/>
    <lineage>
        <taxon>Viruses</taxon>
        <taxon>Duplodnaviria</taxon>
        <taxon>Heunggongvirae</taxon>
        <taxon>Uroviricota</taxon>
        <taxon>Caudoviricetes</taxon>
        <taxon>Bclasvirinae</taxon>
        <taxon>Julieunavirus</taxon>
        <taxon>Julieunavirus julie1</taxon>
    </lineage>
</organism>